<feature type="transmembrane region" description="Helical" evidence="7">
    <location>
        <begin position="40"/>
        <end position="65"/>
    </location>
</feature>
<evidence type="ECO:0000256" key="7">
    <source>
        <dbReference type="SAM" id="Phobius"/>
    </source>
</evidence>
<feature type="transmembrane region" description="Helical" evidence="7">
    <location>
        <begin position="194"/>
        <end position="213"/>
    </location>
</feature>
<reference evidence="9 10" key="1">
    <citation type="submission" date="2023-06" db="EMBL/GenBank/DDBJ databases">
        <title>Draft genome sequence of Novosphingobium sp. strain IK01.</title>
        <authorList>
            <person name="Hatamoto M."/>
            <person name="Ikarashi T."/>
            <person name="Yamaguchi T."/>
        </authorList>
    </citation>
    <scope>NUCLEOTIDE SEQUENCE [LARGE SCALE GENOMIC DNA]</scope>
    <source>
        <strain evidence="9 10">IK01</strain>
    </source>
</reference>
<organism evidence="9 10">
    <name type="scientific">Novosphingobium pituita</name>
    <dbReference type="NCBI Taxonomy" id="3056842"/>
    <lineage>
        <taxon>Bacteria</taxon>
        <taxon>Pseudomonadati</taxon>
        <taxon>Pseudomonadota</taxon>
        <taxon>Alphaproteobacteria</taxon>
        <taxon>Sphingomonadales</taxon>
        <taxon>Sphingomonadaceae</taxon>
        <taxon>Novosphingobium</taxon>
    </lineage>
</organism>
<feature type="transmembrane region" description="Helical" evidence="7">
    <location>
        <begin position="131"/>
        <end position="149"/>
    </location>
</feature>
<dbReference type="InterPro" id="IPR050360">
    <property type="entry name" value="MFS_Sugar_Transporters"/>
</dbReference>
<evidence type="ECO:0000313" key="10">
    <source>
        <dbReference type="Proteomes" id="UP001187221"/>
    </source>
</evidence>
<dbReference type="Gene3D" id="1.20.1250.20">
    <property type="entry name" value="MFS general substrate transporter like domains"/>
    <property type="match status" value="1"/>
</dbReference>
<feature type="transmembrane region" description="Helical" evidence="7">
    <location>
        <begin position="105"/>
        <end position="125"/>
    </location>
</feature>
<name>A0ABQ6PB55_9SPHN</name>
<protein>
    <submittedName>
        <fullName evidence="9">MFS transporter</fullName>
    </submittedName>
</protein>
<dbReference type="InterPro" id="IPR005828">
    <property type="entry name" value="MFS_sugar_transport-like"/>
</dbReference>
<keyword evidence="10" id="KW-1185">Reference proteome</keyword>
<accession>A0ABQ6PB55</accession>
<keyword evidence="4 7" id="KW-1133">Transmembrane helix</keyword>
<dbReference type="Pfam" id="PF00083">
    <property type="entry name" value="Sugar_tr"/>
    <property type="match status" value="1"/>
</dbReference>
<feature type="transmembrane region" description="Helical" evidence="7">
    <location>
        <begin position="170"/>
        <end position="188"/>
    </location>
</feature>
<keyword evidence="3 7" id="KW-0812">Transmembrane</keyword>
<dbReference type="PROSITE" id="PS50850">
    <property type="entry name" value="MFS"/>
    <property type="match status" value="1"/>
</dbReference>
<dbReference type="Proteomes" id="UP001187221">
    <property type="component" value="Unassembled WGS sequence"/>
</dbReference>
<evidence type="ECO:0000313" key="9">
    <source>
        <dbReference type="EMBL" id="GMM62325.1"/>
    </source>
</evidence>
<feature type="transmembrane region" description="Helical" evidence="7">
    <location>
        <begin position="423"/>
        <end position="442"/>
    </location>
</feature>
<comment type="subcellular location">
    <subcellularLocation>
        <location evidence="1">Membrane</location>
        <topology evidence="1">Multi-pass membrane protein</topology>
    </subcellularLocation>
</comment>
<gene>
    <name evidence="9" type="ORF">NUTIK01_31020</name>
</gene>
<dbReference type="PANTHER" id="PTHR48022">
    <property type="entry name" value="PLASTIDIC GLUCOSE TRANSPORTER 4"/>
    <property type="match status" value="1"/>
</dbReference>
<evidence type="ECO:0000256" key="1">
    <source>
        <dbReference type="ARBA" id="ARBA00004141"/>
    </source>
</evidence>
<evidence type="ECO:0000256" key="3">
    <source>
        <dbReference type="ARBA" id="ARBA00022692"/>
    </source>
</evidence>
<dbReference type="PANTHER" id="PTHR48022:SF2">
    <property type="entry name" value="PLASTIDIC GLUCOSE TRANSPORTER 4"/>
    <property type="match status" value="1"/>
</dbReference>
<keyword evidence="5 7" id="KW-0472">Membrane</keyword>
<evidence type="ECO:0000256" key="4">
    <source>
        <dbReference type="ARBA" id="ARBA00022989"/>
    </source>
</evidence>
<comment type="caution">
    <text evidence="9">The sequence shown here is derived from an EMBL/GenBank/DDBJ whole genome shotgun (WGS) entry which is preliminary data.</text>
</comment>
<proteinExistence type="inferred from homology"/>
<dbReference type="InterPro" id="IPR036259">
    <property type="entry name" value="MFS_trans_sf"/>
</dbReference>
<evidence type="ECO:0000256" key="6">
    <source>
        <dbReference type="SAM" id="MobiDB-lite"/>
    </source>
</evidence>
<feature type="region of interest" description="Disordered" evidence="6">
    <location>
        <begin position="1"/>
        <end position="26"/>
    </location>
</feature>
<dbReference type="InterPro" id="IPR020846">
    <property type="entry name" value="MFS_dom"/>
</dbReference>
<feature type="domain" description="Major facilitator superfamily (MFS) profile" evidence="8">
    <location>
        <begin position="40"/>
        <end position="446"/>
    </location>
</feature>
<evidence type="ECO:0000256" key="5">
    <source>
        <dbReference type="ARBA" id="ARBA00023136"/>
    </source>
</evidence>
<sequence>MISRPSPSGVFPTVPAQASPADADPVPADNARQRRFIARLTFMISGGMFIDGFILGAVGILMPGITADLKLSTSWEGLIGASALIGILIGGPMGGLLADRIGRKPMFTIDLAIFLLGSLAQYFVVTPGQLFAVRLVMGIAIGADYAVGWPMLAEFAPAKIRGLLMSVQEIGWYAGYLAAYALAWALTVHFTVDWHFILALSAVPTLIVLLMRFGTPESPRWLMSVGRIDEAEALALEYMHEEERRDLRSTNPGGALSFRHLFAPRYRRATVFTSVFWVCNVTPYFAIGTFAPVVLHKLGLGDGMAGGLALNGIALLGVLACTALVDRWGRRRLGIPPFFISAAALVLVAVPGLPSLFVALAATAFFFFNAVSTALCSLYPTEVFPTEIRGAGVGFATATSRIGAAAGTFLLPIAMERLGTPPTMLIAAAICVAGGIVSHLLAPETKGLALGEASAPAARPPA</sequence>
<comment type="similarity">
    <text evidence="2">Belongs to the major facilitator superfamily. Sugar transporter (TC 2.A.1.1) family.</text>
</comment>
<feature type="transmembrane region" description="Helical" evidence="7">
    <location>
        <begin position="269"/>
        <end position="291"/>
    </location>
</feature>
<dbReference type="CDD" id="cd17316">
    <property type="entry name" value="MFS_SV2_like"/>
    <property type="match status" value="1"/>
</dbReference>
<evidence type="ECO:0000259" key="8">
    <source>
        <dbReference type="PROSITE" id="PS50850"/>
    </source>
</evidence>
<feature type="transmembrane region" description="Helical" evidence="7">
    <location>
        <begin position="303"/>
        <end position="325"/>
    </location>
</feature>
<dbReference type="RefSeq" id="WP_317975919.1">
    <property type="nucleotide sequence ID" value="NZ_BTFW01000001.1"/>
</dbReference>
<evidence type="ECO:0000256" key="2">
    <source>
        <dbReference type="ARBA" id="ARBA00010992"/>
    </source>
</evidence>
<dbReference type="EMBL" id="BTFW01000001">
    <property type="protein sequence ID" value="GMM62325.1"/>
    <property type="molecule type" value="Genomic_DNA"/>
</dbReference>
<feature type="transmembrane region" description="Helical" evidence="7">
    <location>
        <begin position="388"/>
        <end position="411"/>
    </location>
</feature>
<feature type="compositionally biased region" description="Low complexity" evidence="6">
    <location>
        <begin position="15"/>
        <end position="26"/>
    </location>
</feature>
<dbReference type="SUPFAM" id="SSF103473">
    <property type="entry name" value="MFS general substrate transporter"/>
    <property type="match status" value="1"/>
</dbReference>
<feature type="transmembrane region" description="Helical" evidence="7">
    <location>
        <begin position="337"/>
        <end position="368"/>
    </location>
</feature>
<feature type="transmembrane region" description="Helical" evidence="7">
    <location>
        <begin position="77"/>
        <end position="98"/>
    </location>
</feature>